<evidence type="ECO:0000259" key="1">
    <source>
        <dbReference type="PROSITE" id="PS50234"/>
    </source>
</evidence>
<name>A0A5R9F596_9BACL</name>
<dbReference type="EMBL" id="SWLG01000033">
    <property type="protein sequence ID" value="TLS34985.1"/>
    <property type="molecule type" value="Genomic_DNA"/>
</dbReference>
<protein>
    <submittedName>
        <fullName evidence="2">VWA domain-containing protein</fullName>
    </submittedName>
</protein>
<organism evidence="2 3">
    <name type="scientific">Exobacillus caeni</name>
    <dbReference type="NCBI Taxonomy" id="2574798"/>
    <lineage>
        <taxon>Bacteria</taxon>
        <taxon>Bacillati</taxon>
        <taxon>Bacillota</taxon>
        <taxon>Bacilli</taxon>
        <taxon>Bacillales</taxon>
        <taxon>Guptibacillaceae</taxon>
        <taxon>Exobacillus</taxon>
    </lineage>
</organism>
<dbReference type="InterPro" id="IPR036465">
    <property type="entry name" value="vWFA_dom_sf"/>
</dbReference>
<gene>
    <name evidence="2" type="ORF">FCL54_22800</name>
</gene>
<sequence>MVEDGNSKTRGGNRMEKGTLRQILLLTDGCSNEGEDPVAIAALAREQGITVNVIGILDDSAMGEKGLKEVEEIAMSGGGVHQVVYTKQLAHTVQMVTRKGMTQTLQGVVNKELQSILGHGQEMEDLPPEKRGQVMEVVDELGETIDLEVCILIDTSASMQRKLTTVEDAILDLSISLNSRIGNNEFSLYAFPGKRKPLDELLDWTPHLKNIHKVFPKLSSGGITPTGPALKGALEAFNQKRSKRRLLHDESYFEESGS</sequence>
<reference evidence="2 3" key="1">
    <citation type="submission" date="2019-04" db="EMBL/GenBank/DDBJ databases">
        <title>Bacillus caeni sp. nov., a bacterium isolated from mangrove sediment.</title>
        <authorList>
            <person name="Huang H."/>
            <person name="Mo K."/>
            <person name="Hu Y."/>
        </authorList>
    </citation>
    <scope>NUCLEOTIDE SEQUENCE [LARGE SCALE GENOMIC DNA]</scope>
    <source>
        <strain evidence="2 3">HB172195</strain>
    </source>
</reference>
<dbReference type="CDD" id="cd00198">
    <property type="entry name" value="vWFA"/>
    <property type="match status" value="1"/>
</dbReference>
<accession>A0A5R9F596</accession>
<dbReference type="Pfam" id="PF00092">
    <property type="entry name" value="VWA"/>
    <property type="match status" value="1"/>
</dbReference>
<comment type="caution">
    <text evidence="2">The sequence shown here is derived from an EMBL/GenBank/DDBJ whole genome shotgun (WGS) entry which is preliminary data.</text>
</comment>
<proteinExistence type="predicted"/>
<dbReference type="Gene3D" id="3.40.50.410">
    <property type="entry name" value="von Willebrand factor, type A domain"/>
    <property type="match status" value="1"/>
</dbReference>
<dbReference type="RefSeq" id="WP_138129603.1">
    <property type="nucleotide sequence ID" value="NZ_SWLG01000033.1"/>
</dbReference>
<dbReference type="OrthoDB" id="2960279at2"/>
<dbReference type="AlphaFoldDB" id="A0A5R9F596"/>
<feature type="domain" description="VWFA" evidence="1">
    <location>
        <begin position="1"/>
        <end position="105"/>
    </location>
</feature>
<evidence type="ECO:0000313" key="2">
    <source>
        <dbReference type="EMBL" id="TLS34985.1"/>
    </source>
</evidence>
<evidence type="ECO:0000313" key="3">
    <source>
        <dbReference type="Proteomes" id="UP000308230"/>
    </source>
</evidence>
<dbReference type="Proteomes" id="UP000308230">
    <property type="component" value="Unassembled WGS sequence"/>
</dbReference>
<dbReference type="InterPro" id="IPR002035">
    <property type="entry name" value="VWF_A"/>
</dbReference>
<dbReference type="PROSITE" id="PS50234">
    <property type="entry name" value="VWFA"/>
    <property type="match status" value="1"/>
</dbReference>
<keyword evidence="3" id="KW-1185">Reference proteome</keyword>
<dbReference type="SUPFAM" id="SSF53300">
    <property type="entry name" value="vWA-like"/>
    <property type="match status" value="2"/>
</dbReference>